<dbReference type="InterPro" id="IPR006311">
    <property type="entry name" value="TAT_signal"/>
</dbReference>
<dbReference type="InterPro" id="IPR050312">
    <property type="entry name" value="IolE/XylAMocC-like"/>
</dbReference>
<evidence type="ECO:0000313" key="5">
    <source>
        <dbReference type="Proteomes" id="UP000661894"/>
    </source>
</evidence>
<dbReference type="InterPro" id="IPR036237">
    <property type="entry name" value="Xyl_isomerase-like_sf"/>
</dbReference>
<protein>
    <submittedName>
        <fullName evidence="4">Sugar phosphate isomerase/epimerase</fullName>
    </submittedName>
</protein>
<dbReference type="SUPFAM" id="SSF51658">
    <property type="entry name" value="Xylose isomerase-like"/>
    <property type="match status" value="1"/>
</dbReference>
<feature type="signal peptide" evidence="2">
    <location>
        <begin position="1"/>
        <end position="29"/>
    </location>
</feature>
<evidence type="ECO:0000313" key="4">
    <source>
        <dbReference type="EMBL" id="MBD8063497.1"/>
    </source>
</evidence>
<dbReference type="Gene3D" id="3.20.20.150">
    <property type="entry name" value="Divalent-metal-dependent TIM barrel enzymes"/>
    <property type="match status" value="1"/>
</dbReference>
<keyword evidence="5" id="KW-1185">Reference proteome</keyword>
<dbReference type="Pfam" id="PF01261">
    <property type="entry name" value="AP_endonuc_2"/>
    <property type="match status" value="1"/>
</dbReference>
<dbReference type="PANTHER" id="PTHR12110:SF41">
    <property type="entry name" value="INOSOSE DEHYDRATASE"/>
    <property type="match status" value="1"/>
</dbReference>
<dbReference type="PANTHER" id="PTHR12110">
    <property type="entry name" value="HYDROXYPYRUVATE ISOMERASE"/>
    <property type="match status" value="1"/>
</dbReference>
<reference evidence="4 5" key="1">
    <citation type="submission" date="2020-08" db="EMBL/GenBank/DDBJ databases">
        <title>A Genomic Blueprint of the Chicken Gut Microbiome.</title>
        <authorList>
            <person name="Gilroy R."/>
            <person name="Ravi A."/>
            <person name="Getino M."/>
            <person name="Pursley I."/>
            <person name="Horton D.L."/>
            <person name="Alikhan N.-F."/>
            <person name="Baker D."/>
            <person name="Gharbi K."/>
            <person name="Hall N."/>
            <person name="Watson M."/>
            <person name="Adriaenssens E.M."/>
            <person name="Foster-Nyarko E."/>
            <person name="Jarju S."/>
            <person name="Secka A."/>
            <person name="Antonio M."/>
            <person name="Oren A."/>
            <person name="Chaudhuri R."/>
            <person name="La Ragione R.M."/>
            <person name="Hildebrand F."/>
            <person name="Pallen M.J."/>
        </authorList>
    </citation>
    <scope>NUCLEOTIDE SEQUENCE [LARGE SCALE GENOMIC DNA]</scope>
    <source>
        <strain evidence="4 5">Sa1BUA1</strain>
    </source>
</reference>
<sequence length="323" mass="34662">MSRRSMLKALAASSVAVGLGAAVGTTAGAAVGSIPGAAPSGGRNRLVPLNKLGIILYSVRDKLSGANSIGFRTLFEELSAIGYSEIEFAGYTQGGAGAITPAEIRQLLDDNGLRAVGAHVNLNPSNIDAQLDIAETLGMPHLGQGGAVTNNNTVAGWGQAADNWNLMGEKAKARGIKLYAHNHAGEFGFLSDAPDTRRYDFFMDNTNPDWVYLQMDVFWAHVGAHQYPGFRPIDYINANPRRFPLLHLKDGKVNPEVGNGYNYVEFGVGDINFQEFLSATRDRGQRFGLWEQDDASTNPAPGYERDSLGNAARSYEAIAALRG</sequence>
<comment type="caution">
    <text evidence="4">The sequence shown here is derived from an EMBL/GenBank/DDBJ whole genome shotgun (WGS) entry which is preliminary data.</text>
</comment>
<feature type="chain" id="PRO_5047446057" evidence="2">
    <location>
        <begin position="30"/>
        <end position="323"/>
    </location>
</feature>
<accession>A0ABR8Z5P2</accession>
<gene>
    <name evidence="4" type="ORF">H9624_14330</name>
</gene>
<keyword evidence="2" id="KW-0732">Signal</keyword>
<evidence type="ECO:0000256" key="1">
    <source>
        <dbReference type="ARBA" id="ARBA00023277"/>
    </source>
</evidence>
<name>A0ABR8Z5P2_9MICO</name>
<proteinExistence type="predicted"/>
<evidence type="ECO:0000259" key="3">
    <source>
        <dbReference type="Pfam" id="PF01261"/>
    </source>
</evidence>
<dbReference type="Proteomes" id="UP000661894">
    <property type="component" value="Unassembled WGS sequence"/>
</dbReference>
<dbReference type="InterPro" id="IPR013022">
    <property type="entry name" value="Xyl_isomerase-like_TIM-brl"/>
</dbReference>
<dbReference type="EMBL" id="JACSPO010000011">
    <property type="protein sequence ID" value="MBD8063497.1"/>
    <property type="molecule type" value="Genomic_DNA"/>
</dbReference>
<evidence type="ECO:0000256" key="2">
    <source>
        <dbReference type="SAM" id="SignalP"/>
    </source>
</evidence>
<organism evidence="4 5">
    <name type="scientific">Oceanitalea stevensii</name>
    <dbReference type="NCBI Taxonomy" id="2763072"/>
    <lineage>
        <taxon>Bacteria</taxon>
        <taxon>Bacillati</taxon>
        <taxon>Actinomycetota</taxon>
        <taxon>Actinomycetes</taxon>
        <taxon>Micrococcales</taxon>
        <taxon>Bogoriellaceae</taxon>
        <taxon>Georgenia</taxon>
    </lineage>
</organism>
<dbReference type="PROSITE" id="PS51318">
    <property type="entry name" value="TAT"/>
    <property type="match status" value="1"/>
</dbReference>
<feature type="domain" description="Xylose isomerase-like TIM barrel" evidence="3">
    <location>
        <begin position="75"/>
        <end position="286"/>
    </location>
</feature>
<keyword evidence="4" id="KW-0413">Isomerase</keyword>
<dbReference type="GO" id="GO:0016853">
    <property type="term" value="F:isomerase activity"/>
    <property type="evidence" value="ECO:0007669"/>
    <property type="project" value="UniProtKB-KW"/>
</dbReference>
<keyword evidence="1" id="KW-0119">Carbohydrate metabolism</keyword>